<keyword evidence="3" id="KW-1185">Reference proteome</keyword>
<proteinExistence type="predicted"/>
<dbReference type="SFLD" id="SFLDG01018">
    <property type="entry name" value="Squalene/Phytoene_Synthase_Lik"/>
    <property type="match status" value="1"/>
</dbReference>
<dbReference type="Pfam" id="PF00494">
    <property type="entry name" value="SQS_PSY"/>
    <property type="match status" value="1"/>
</dbReference>
<organism evidence="2 3">
    <name type="scientific">Longimicrobium terrae</name>
    <dbReference type="NCBI Taxonomy" id="1639882"/>
    <lineage>
        <taxon>Bacteria</taxon>
        <taxon>Pseudomonadati</taxon>
        <taxon>Gemmatimonadota</taxon>
        <taxon>Longimicrobiia</taxon>
        <taxon>Longimicrobiales</taxon>
        <taxon>Longimicrobiaceae</taxon>
        <taxon>Longimicrobium</taxon>
    </lineage>
</organism>
<gene>
    <name evidence="2" type="ORF">HNQ61_005599</name>
</gene>
<comment type="caution">
    <text evidence="2">The sequence shown here is derived from an EMBL/GenBank/DDBJ whole genome shotgun (WGS) entry which is preliminary data.</text>
</comment>
<dbReference type="SUPFAM" id="SSF48576">
    <property type="entry name" value="Terpenoid synthases"/>
    <property type="match status" value="1"/>
</dbReference>
<dbReference type="PROSITE" id="PS01045">
    <property type="entry name" value="SQUALEN_PHYTOEN_SYN_2"/>
    <property type="match status" value="1"/>
</dbReference>
<dbReference type="GO" id="GO:0051996">
    <property type="term" value="F:squalene synthase [NAD(P)H] activity"/>
    <property type="evidence" value="ECO:0007669"/>
    <property type="project" value="InterPro"/>
</dbReference>
<dbReference type="EC" id="2.5.1.32" evidence="2"/>
<dbReference type="GO" id="GO:0004311">
    <property type="term" value="F:geranylgeranyl diphosphate synthase activity"/>
    <property type="evidence" value="ECO:0007669"/>
    <property type="project" value="InterPro"/>
</dbReference>
<dbReference type="Proteomes" id="UP000582837">
    <property type="component" value="Unassembled WGS sequence"/>
</dbReference>
<dbReference type="EMBL" id="JACHIA010000033">
    <property type="protein sequence ID" value="MBB6073918.1"/>
    <property type="molecule type" value="Genomic_DNA"/>
</dbReference>
<dbReference type="AlphaFoldDB" id="A0A841H7F4"/>
<protein>
    <submittedName>
        <fullName evidence="2">Phytoene synthase</fullName>
        <ecNumber evidence="2">2.5.1.32</ecNumber>
    </submittedName>
</protein>
<dbReference type="InterPro" id="IPR019845">
    <property type="entry name" value="Squalene/phytoene_synthase_CS"/>
</dbReference>
<evidence type="ECO:0000256" key="1">
    <source>
        <dbReference type="ARBA" id="ARBA00022679"/>
    </source>
</evidence>
<sequence>MTDAGILDDSRDVFRRKARTFWWAARLLPADTRDDAALVYAFCRLVDDTADEDLDAEHARLALAALHGEVQGSFTPRPLVAEFRAAAQRLNLPLDSALELIEGARGDLDVVRVADDAELLRYCYRVASTVGLMMCAVLGVRRREALPHAVDLGIAMQLTNICRDVAEDAANGRVYLPADRLARAGVNPEDLVRGRASAAGVAEVVRGTLEMADRYYASADGGMRDLPPRVRPAILVASRVYRAIGVRLRRRRCDALGGRTVVPWPEKMYWGTRAVAEALRPGMRGATPRWAHDATLHAALRGLPGANA</sequence>
<dbReference type="InterPro" id="IPR002060">
    <property type="entry name" value="Squ/phyt_synthse"/>
</dbReference>
<dbReference type="InterPro" id="IPR044843">
    <property type="entry name" value="Trans_IPPS_bact-type"/>
</dbReference>
<keyword evidence="1 2" id="KW-0808">Transferase</keyword>
<dbReference type="SFLD" id="SFLDS00005">
    <property type="entry name" value="Isoprenoid_Synthase_Type_I"/>
    <property type="match status" value="1"/>
</dbReference>
<dbReference type="PANTHER" id="PTHR31480">
    <property type="entry name" value="BIFUNCTIONAL LYCOPENE CYCLASE/PHYTOENE SYNTHASE"/>
    <property type="match status" value="1"/>
</dbReference>
<dbReference type="PROSITE" id="PS01044">
    <property type="entry name" value="SQUALEN_PHYTOEN_SYN_1"/>
    <property type="match status" value="1"/>
</dbReference>
<evidence type="ECO:0000313" key="2">
    <source>
        <dbReference type="EMBL" id="MBB6073918.1"/>
    </source>
</evidence>
<dbReference type="CDD" id="cd00683">
    <property type="entry name" value="Trans_IPPS_HH"/>
    <property type="match status" value="1"/>
</dbReference>
<name>A0A841H7F4_9BACT</name>
<reference evidence="2 3" key="1">
    <citation type="submission" date="2020-08" db="EMBL/GenBank/DDBJ databases">
        <title>Genomic Encyclopedia of Type Strains, Phase IV (KMG-IV): sequencing the most valuable type-strain genomes for metagenomic binning, comparative biology and taxonomic classification.</title>
        <authorList>
            <person name="Goeker M."/>
        </authorList>
    </citation>
    <scope>NUCLEOTIDE SEQUENCE [LARGE SCALE GENOMIC DNA]</scope>
    <source>
        <strain evidence="2 3">DSM 29007</strain>
    </source>
</reference>
<dbReference type="GO" id="GO:0016117">
    <property type="term" value="P:carotenoid biosynthetic process"/>
    <property type="evidence" value="ECO:0007669"/>
    <property type="project" value="UniProtKB-ARBA"/>
</dbReference>
<dbReference type="InterPro" id="IPR033904">
    <property type="entry name" value="Trans_IPPS_HH"/>
</dbReference>
<dbReference type="RefSeq" id="WP_170035035.1">
    <property type="nucleotide sequence ID" value="NZ_JABDTL010000001.1"/>
</dbReference>
<dbReference type="Gene3D" id="1.10.600.10">
    <property type="entry name" value="Farnesyl Diphosphate Synthase"/>
    <property type="match status" value="1"/>
</dbReference>
<dbReference type="InterPro" id="IPR008949">
    <property type="entry name" value="Isoprenoid_synthase_dom_sf"/>
</dbReference>
<accession>A0A841H7F4</accession>
<dbReference type="SFLD" id="SFLDG01212">
    <property type="entry name" value="Phytoene_synthase_like"/>
    <property type="match status" value="1"/>
</dbReference>
<evidence type="ECO:0000313" key="3">
    <source>
        <dbReference type="Proteomes" id="UP000582837"/>
    </source>
</evidence>